<dbReference type="Proteomes" id="UP000277811">
    <property type="component" value="Unassembled WGS sequence"/>
</dbReference>
<protein>
    <submittedName>
        <fullName evidence="2">Ethanolamine/propanediol utilisation protein eutp/pduv</fullName>
    </submittedName>
</protein>
<keyword evidence="3" id="KW-1185">Reference proteome</keyword>
<dbReference type="RefSeq" id="WP_122626283.1">
    <property type="nucleotide sequence ID" value="NZ_UPPP01000054.1"/>
</dbReference>
<evidence type="ECO:0000313" key="3">
    <source>
        <dbReference type="Proteomes" id="UP000277811"/>
    </source>
</evidence>
<dbReference type="SUPFAM" id="SSF52540">
    <property type="entry name" value="P-loop containing nucleoside triphosphate hydrolases"/>
    <property type="match status" value="1"/>
</dbReference>
<accession>A0A498R529</accession>
<dbReference type="InterPro" id="IPR027417">
    <property type="entry name" value="P-loop_NTPase"/>
</dbReference>
<organism evidence="2 3">
    <name type="scientific">Lucifera butyrica</name>
    <dbReference type="NCBI Taxonomy" id="1351585"/>
    <lineage>
        <taxon>Bacteria</taxon>
        <taxon>Bacillati</taxon>
        <taxon>Bacillota</taxon>
        <taxon>Negativicutes</taxon>
        <taxon>Veillonellales</taxon>
        <taxon>Veillonellaceae</taxon>
        <taxon>Lucifera</taxon>
    </lineage>
</organism>
<dbReference type="InterPro" id="IPR012381">
    <property type="entry name" value="EutP_PduV"/>
</dbReference>
<dbReference type="EMBL" id="UPPP01000054">
    <property type="protein sequence ID" value="VBB05293.1"/>
    <property type="molecule type" value="Genomic_DNA"/>
</dbReference>
<dbReference type="NCBIfam" id="TIGR02528">
    <property type="entry name" value="EutP"/>
    <property type="match status" value="1"/>
</dbReference>
<dbReference type="GO" id="GO:0005524">
    <property type="term" value="F:ATP binding"/>
    <property type="evidence" value="ECO:0007669"/>
    <property type="project" value="UniProtKB-UniRule"/>
</dbReference>
<dbReference type="Pfam" id="PF10662">
    <property type="entry name" value="PduV-EutP"/>
    <property type="match status" value="1"/>
</dbReference>
<dbReference type="OrthoDB" id="6179at2"/>
<dbReference type="PIRSF" id="PIRSF036409">
    <property type="entry name" value="EutP_PduV"/>
    <property type="match status" value="1"/>
</dbReference>
<dbReference type="PANTHER" id="PTHR40453:SF1">
    <property type="entry name" value="PROTEIN YOEF"/>
    <property type="match status" value="1"/>
</dbReference>
<proteinExistence type="inferred from homology"/>
<sequence>MNKVMLIGPVGAGKTSLAAALAKNSRPVTKTQDISFADGAIDTPGEYAQIPRFYSALMVTAMSASLVIMVQDATEGKSTLPPAFAGMFARPVIGVVTKVDLPAADRERARACLEQAGAGKTVFFVSTVTGEGLNELMDYLQRGGACHE</sequence>
<gene>
    <name evidence="2" type="ORF">LUCI_0500</name>
</gene>
<name>A0A498R529_9FIRM</name>
<comment type="similarity">
    <text evidence="1">Belongs to the EutP/PduV family.</text>
</comment>
<keyword evidence="1" id="KW-0547">Nucleotide-binding</keyword>
<dbReference type="PANTHER" id="PTHR40453">
    <property type="entry name" value="PROTEIN YOEF"/>
    <property type="match status" value="1"/>
</dbReference>
<reference evidence="2" key="1">
    <citation type="submission" date="2018-06" db="EMBL/GenBank/DDBJ databases">
        <authorList>
            <person name="Strepis N."/>
        </authorList>
    </citation>
    <scope>NUCLEOTIDE SEQUENCE [LARGE SCALE GENOMIC DNA]</scope>
    <source>
        <strain evidence="2">LUCI</strain>
    </source>
</reference>
<dbReference type="GO" id="GO:0006576">
    <property type="term" value="P:biogenic amine metabolic process"/>
    <property type="evidence" value="ECO:0007669"/>
    <property type="project" value="InterPro"/>
</dbReference>
<evidence type="ECO:0000256" key="1">
    <source>
        <dbReference type="PIRNR" id="PIRNR036409"/>
    </source>
</evidence>
<dbReference type="AlphaFoldDB" id="A0A498R529"/>
<dbReference type="Gene3D" id="3.40.50.300">
    <property type="entry name" value="P-loop containing nucleotide triphosphate hydrolases"/>
    <property type="match status" value="1"/>
</dbReference>
<evidence type="ECO:0000313" key="2">
    <source>
        <dbReference type="EMBL" id="VBB05293.1"/>
    </source>
</evidence>